<evidence type="ECO:0000313" key="3">
    <source>
        <dbReference type="EMBL" id="TQN30229.1"/>
    </source>
</evidence>
<evidence type="ECO:0000313" key="4">
    <source>
        <dbReference type="Proteomes" id="UP000317422"/>
    </source>
</evidence>
<dbReference type="EMBL" id="VFQC01000001">
    <property type="protein sequence ID" value="TQN30229.1"/>
    <property type="molecule type" value="Genomic_DNA"/>
</dbReference>
<dbReference type="InterPro" id="IPR010982">
    <property type="entry name" value="Lambda_DNA-bd_dom_sf"/>
</dbReference>
<dbReference type="GO" id="GO:0003677">
    <property type="term" value="F:DNA binding"/>
    <property type="evidence" value="ECO:0007669"/>
    <property type="project" value="InterPro"/>
</dbReference>
<dbReference type="Proteomes" id="UP000317422">
    <property type="component" value="Unassembled WGS sequence"/>
</dbReference>
<feature type="compositionally biased region" description="Polar residues" evidence="1">
    <location>
        <begin position="30"/>
        <end position="41"/>
    </location>
</feature>
<dbReference type="Gene3D" id="1.10.260.40">
    <property type="entry name" value="lambda repressor-like DNA-binding domains"/>
    <property type="match status" value="1"/>
</dbReference>
<sequence length="269" mass="30053">MTSNKRTLIRYGREVQRLRHEAGLTQTALANRTQSSKSQISDVERGKGAPSASLRKSLDEYIGFGRLERLWEDLTGDGRPAWLDEIATAIQEADAVYEYQALAFPSYLQTEGYARAVIRAAAPWLSREELDTHTKERVARAQNMADTPRPMLWLALDATLLGRRYGGSETTQEQLAYIAELAKQERITVQVVPADHPRHPGNAGAFRVLMMRDTPDVAYVEDAEQGRVLTSSAAVTRRRMLFAALQGIALDPDESIKAVHEEMGNLENE</sequence>
<keyword evidence="4" id="KW-1185">Reference proteome</keyword>
<dbReference type="OrthoDB" id="3458546at2"/>
<evidence type="ECO:0000256" key="1">
    <source>
        <dbReference type="SAM" id="MobiDB-lite"/>
    </source>
</evidence>
<dbReference type="SUPFAM" id="SSF47413">
    <property type="entry name" value="lambda repressor-like DNA-binding domains"/>
    <property type="match status" value="1"/>
</dbReference>
<dbReference type="AlphaFoldDB" id="A0A543NEK1"/>
<evidence type="ECO:0000259" key="2">
    <source>
        <dbReference type="PROSITE" id="PS50943"/>
    </source>
</evidence>
<organism evidence="3 4">
    <name type="scientific">Haloactinospora alba</name>
    <dbReference type="NCBI Taxonomy" id="405555"/>
    <lineage>
        <taxon>Bacteria</taxon>
        <taxon>Bacillati</taxon>
        <taxon>Actinomycetota</taxon>
        <taxon>Actinomycetes</taxon>
        <taxon>Streptosporangiales</taxon>
        <taxon>Nocardiopsidaceae</taxon>
        <taxon>Haloactinospora</taxon>
    </lineage>
</organism>
<feature type="domain" description="HTH cro/C1-type" evidence="2">
    <location>
        <begin position="15"/>
        <end position="70"/>
    </location>
</feature>
<dbReference type="CDD" id="cd00093">
    <property type="entry name" value="HTH_XRE"/>
    <property type="match status" value="1"/>
</dbReference>
<accession>A0A543NEK1</accession>
<dbReference type="Pfam" id="PF19054">
    <property type="entry name" value="DUF5753"/>
    <property type="match status" value="1"/>
</dbReference>
<dbReference type="Pfam" id="PF13560">
    <property type="entry name" value="HTH_31"/>
    <property type="match status" value="1"/>
</dbReference>
<dbReference type="InterPro" id="IPR001387">
    <property type="entry name" value="Cro/C1-type_HTH"/>
</dbReference>
<gene>
    <name evidence="3" type="ORF">FHX37_0090</name>
</gene>
<name>A0A543NEK1_9ACTN</name>
<dbReference type="InterPro" id="IPR043917">
    <property type="entry name" value="DUF5753"/>
</dbReference>
<protein>
    <submittedName>
        <fullName evidence="3">Helix-turn-helix protein</fullName>
    </submittedName>
</protein>
<reference evidence="3 4" key="1">
    <citation type="submission" date="2019-06" db="EMBL/GenBank/DDBJ databases">
        <title>Sequencing the genomes of 1000 actinobacteria strains.</title>
        <authorList>
            <person name="Klenk H.-P."/>
        </authorList>
    </citation>
    <scope>NUCLEOTIDE SEQUENCE [LARGE SCALE GENOMIC DNA]</scope>
    <source>
        <strain evidence="3 4">DSM 45015</strain>
    </source>
</reference>
<dbReference type="RefSeq" id="WP_141921503.1">
    <property type="nucleotide sequence ID" value="NZ_VFQC01000001.1"/>
</dbReference>
<comment type="caution">
    <text evidence="3">The sequence shown here is derived from an EMBL/GenBank/DDBJ whole genome shotgun (WGS) entry which is preliminary data.</text>
</comment>
<dbReference type="PROSITE" id="PS50943">
    <property type="entry name" value="HTH_CROC1"/>
    <property type="match status" value="1"/>
</dbReference>
<proteinExistence type="predicted"/>
<feature type="region of interest" description="Disordered" evidence="1">
    <location>
        <begin position="30"/>
        <end position="51"/>
    </location>
</feature>
<dbReference type="SMART" id="SM00530">
    <property type="entry name" value="HTH_XRE"/>
    <property type="match status" value="1"/>
</dbReference>